<dbReference type="EMBL" id="FN667741">
    <property type="protein sequence ID" value="CBJ80361.1"/>
    <property type="molecule type" value="Genomic_DNA"/>
</dbReference>
<keyword evidence="1" id="KW-1133">Transmembrane helix</keyword>
<evidence type="ECO:0000313" key="3">
    <source>
        <dbReference type="Proteomes" id="UP000002045"/>
    </source>
</evidence>
<keyword evidence="1" id="KW-0472">Membrane</keyword>
<dbReference type="KEGG" id="xbo:XBJ1_1228"/>
<dbReference type="Proteomes" id="UP000002045">
    <property type="component" value="Chromosome"/>
</dbReference>
<sequence length="82" mass="9551">MVNVSSVNKQIPSYSWAISNTHCSFEICSNTSLLYFFIIALLLLFDYLQCYSVKMQVKAKQIYYMMLHALNAILVDRVQVYL</sequence>
<dbReference type="STRING" id="406818.XBJ1_1228"/>
<protein>
    <submittedName>
        <fullName evidence="2">Uncharacterized protein</fullName>
    </submittedName>
</protein>
<name>D3UXI6_XENBS</name>
<evidence type="ECO:0000313" key="2">
    <source>
        <dbReference type="EMBL" id="CBJ80361.1"/>
    </source>
</evidence>
<gene>
    <name evidence="2" type="ordered locus">XBJ1_1228</name>
</gene>
<dbReference type="HOGENOM" id="CLU_2557521_0_0_6"/>
<dbReference type="AlphaFoldDB" id="D3UXI6"/>
<evidence type="ECO:0000256" key="1">
    <source>
        <dbReference type="SAM" id="Phobius"/>
    </source>
</evidence>
<reference evidence="2" key="1">
    <citation type="journal article" date="2011" name="PLoS ONE">
        <title>The entomopathogenic bacterial endosymbionts xenorhabdus and photorhabdus: convergent lifestyles from divergent genomes.</title>
        <authorList>
            <person name="Chaston J.M."/>
            <person name="Suen G."/>
            <person name="Tucker S.L."/>
            <person name="Andersen A.W."/>
            <person name="Bhasin A."/>
            <person name="Bode E."/>
            <person name="Bode H.B."/>
            <person name="Brachmann A.O."/>
            <person name="Cowles C.E."/>
            <person name="Cowles K.N."/>
            <person name="Darby C."/>
            <person name="de Leon L."/>
            <person name="Drace K."/>
            <person name="Du Z."/>
            <person name="Givaudan A."/>
            <person name="Herbert Tran E.E."/>
            <person name="Jewell K.A."/>
            <person name="Knack J.J."/>
            <person name="Krasomil-Osterfeld K.C."/>
            <person name="Kukor R."/>
            <person name="Lanois A."/>
            <person name="Latreille P."/>
            <person name="Leimgruber N.K."/>
            <person name="Lipke C.M."/>
            <person name="Liu R."/>
            <person name="Lu X."/>
            <person name="Martens E.C."/>
            <person name="Marri P.R."/>
            <person name="Medigue C."/>
            <person name="Menard M.L."/>
            <person name="Miller N.M."/>
            <person name="Morales-Soto N."/>
            <person name="Norton S."/>
            <person name="Ogier J.C."/>
            <person name="Orchard S.S."/>
            <person name="Park D."/>
            <person name="Park Y."/>
            <person name="Qurollo B.A."/>
            <person name="Sugar D.R."/>
            <person name="Richards G.R."/>
            <person name="Rouy Z."/>
            <person name="Slominski B."/>
            <person name="Slominski K."/>
            <person name="Snyder H."/>
            <person name="Tjaden B.C."/>
            <person name="van der Hoeven R."/>
            <person name="Welch R.D."/>
            <person name="Wheeler C."/>
            <person name="Xiang B."/>
            <person name="Barbazuk B."/>
            <person name="Gaudriault S."/>
            <person name="Goodner B."/>
            <person name="Slater S.C."/>
            <person name="Forst S."/>
            <person name="Goldman B.S."/>
            <person name="Goodrich-Blair H."/>
        </authorList>
    </citation>
    <scope>NUCLEOTIDE SEQUENCE [LARGE SCALE GENOMIC DNA]</scope>
    <source>
        <strain evidence="2">SS-2004</strain>
    </source>
</reference>
<feature type="transmembrane region" description="Helical" evidence="1">
    <location>
        <begin position="33"/>
        <end position="50"/>
    </location>
</feature>
<keyword evidence="1" id="KW-0812">Transmembrane</keyword>
<proteinExistence type="predicted"/>
<accession>D3UXI6</accession>
<organism evidence="2 3">
    <name type="scientific">Xenorhabdus bovienii (strain SS-2004)</name>
    <name type="common">Xenorhabdus nematophila subsp. bovienii</name>
    <dbReference type="NCBI Taxonomy" id="406818"/>
    <lineage>
        <taxon>Bacteria</taxon>
        <taxon>Pseudomonadati</taxon>
        <taxon>Pseudomonadota</taxon>
        <taxon>Gammaproteobacteria</taxon>
        <taxon>Enterobacterales</taxon>
        <taxon>Morganellaceae</taxon>
        <taxon>Xenorhabdus</taxon>
    </lineage>
</organism>